<dbReference type="CDD" id="cd17538">
    <property type="entry name" value="REC_D1_PleD-like"/>
    <property type="match status" value="1"/>
</dbReference>
<dbReference type="PROSITE" id="PS50887">
    <property type="entry name" value="GGDEF"/>
    <property type="match status" value="1"/>
</dbReference>
<dbReference type="SMART" id="SM00448">
    <property type="entry name" value="REC"/>
    <property type="match status" value="2"/>
</dbReference>
<feature type="modified residue" description="4-aspartylphosphate" evidence="3">
    <location>
        <position position="206"/>
    </location>
</feature>
<sequence>MSARILVVDDIPANVRLLEAKLAAEYFEVVTASSGQQALDIVDKQAPDIVLLDVMMPEMDGFEVCRRIRANAATRFLPVVMVTALSDQSDRVRGLEAGADDFLTKPVNDLALFARVRSLVRLKMMMDEWRMREQTSGQFDILGDGSEPNVDDDRHAQILLVESFAPTAQRIQGILDADHDKVVFADNVQKATELANTEKFDLIISDIQVGGEDGLRFCSHLRSQEETRQVPILLMVDEYDMPRLVKGLDIGVSDYLMKPIDPNELLARVRIQVRRRRFQDRLRNNYERSLSMALTDGLTGLYNRRYATRHLEGLMRRVVQTGKPVAVLVCDLDFFKRVNDTYGHAAGDEVLKQFAQRAAASVRNIDMVARFGGEEFVILMPDTDGQAALRAGERLCKRIAESPMMLADGPEGGLNVTVSVGVAATAMEMPGDELIKLADAALYRAKQGGRNQAVIDPLSALS</sequence>
<dbReference type="InterPro" id="IPR000160">
    <property type="entry name" value="GGDEF_dom"/>
</dbReference>
<feature type="domain" description="Response regulatory" evidence="4">
    <location>
        <begin position="4"/>
        <end position="120"/>
    </location>
</feature>
<dbReference type="Proteomes" id="UP001279642">
    <property type="component" value="Unassembled WGS sequence"/>
</dbReference>
<feature type="domain" description="Response regulatory" evidence="4">
    <location>
        <begin position="157"/>
        <end position="273"/>
    </location>
</feature>
<dbReference type="InterPro" id="IPR011006">
    <property type="entry name" value="CheY-like_superfamily"/>
</dbReference>
<dbReference type="RefSeq" id="WP_320510669.1">
    <property type="nucleotide sequence ID" value="NZ_JAXCLW010000011.1"/>
</dbReference>
<comment type="caution">
    <text evidence="6">The sequence shown here is derived from an EMBL/GenBank/DDBJ whole genome shotgun (WGS) entry which is preliminary data.</text>
</comment>
<dbReference type="PANTHER" id="PTHR45138">
    <property type="entry name" value="REGULATORY COMPONENTS OF SENSORY TRANSDUCTION SYSTEM"/>
    <property type="match status" value="1"/>
</dbReference>
<protein>
    <recommendedName>
        <fullName evidence="1">diguanylate cyclase</fullName>
        <ecNumber evidence="1">2.7.7.65</ecNumber>
    </recommendedName>
</protein>
<dbReference type="EC" id="2.7.7.65" evidence="1"/>
<evidence type="ECO:0000256" key="2">
    <source>
        <dbReference type="ARBA" id="ARBA00034247"/>
    </source>
</evidence>
<dbReference type="Gene3D" id="3.40.50.2300">
    <property type="match status" value="2"/>
</dbReference>
<feature type="modified residue" description="4-aspartylphosphate" evidence="3">
    <location>
        <position position="53"/>
    </location>
</feature>
<organism evidence="6 7">
    <name type="scientific">Dongia soli</name>
    <dbReference type="NCBI Taxonomy" id="600628"/>
    <lineage>
        <taxon>Bacteria</taxon>
        <taxon>Pseudomonadati</taxon>
        <taxon>Pseudomonadota</taxon>
        <taxon>Alphaproteobacteria</taxon>
        <taxon>Rhodospirillales</taxon>
        <taxon>Dongiaceae</taxon>
        <taxon>Dongia</taxon>
    </lineage>
</organism>
<reference evidence="6 7" key="1">
    <citation type="journal article" date="2016" name="Antonie Van Leeuwenhoek">
        <title>Dongia soli sp. nov., isolated from soil from Dokdo, Korea.</title>
        <authorList>
            <person name="Kim D.U."/>
            <person name="Lee H."/>
            <person name="Kim H."/>
            <person name="Kim S.G."/>
            <person name="Ka J.O."/>
        </authorList>
    </citation>
    <scope>NUCLEOTIDE SEQUENCE [LARGE SCALE GENOMIC DNA]</scope>
    <source>
        <strain evidence="6 7">D78</strain>
    </source>
</reference>
<dbReference type="NCBIfam" id="NF007135">
    <property type="entry name" value="PRK09581.1"/>
    <property type="match status" value="1"/>
</dbReference>
<dbReference type="InterPro" id="IPR029787">
    <property type="entry name" value="Nucleotide_cyclase"/>
</dbReference>
<dbReference type="NCBIfam" id="TIGR00254">
    <property type="entry name" value="GGDEF"/>
    <property type="match status" value="1"/>
</dbReference>
<dbReference type="Pfam" id="PF00072">
    <property type="entry name" value="Response_reg"/>
    <property type="match status" value="2"/>
</dbReference>
<dbReference type="Pfam" id="PF00990">
    <property type="entry name" value="GGDEF"/>
    <property type="match status" value="1"/>
</dbReference>
<evidence type="ECO:0000256" key="1">
    <source>
        <dbReference type="ARBA" id="ARBA00012528"/>
    </source>
</evidence>
<evidence type="ECO:0000259" key="5">
    <source>
        <dbReference type="PROSITE" id="PS50887"/>
    </source>
</evidence>
<accession>A0ABU5EGN9</accession>
<keyword evidence="3" id="KW-0597">Phosphoprotein</keyword>
<dbReference type="PROSITE" id="PS50110">
    <property type="entry name" value="RESPONSE_REGULATORY"/>
    <property type="match status" value="2"/>
</dbReference>
<dbReference type="SUPFAM" id="SSF55073">
    <property type="entry name" value="Nucleotide cyclase"/>
    <property type="match status" value="1"/>
</dbReference>
<gene>
    <name evidence="6" type="ORF">SMD27_22355</name>
</gene>
<evidence type="ECO:0000313" key="6">
    <source>
        <dbReference type="EMBL" id="MDY0885598.1"/>
    </source>
</evidence>
<dbReference type="CDD" id="cd01949">
    <property type="entry name" value="GGDEF"/>
    <property type="match status" value="1"/>
</dbReference>
<dbReference type="InterPro" id="IPR001789">
    <property type="entry name" value="Sig_transdc_resp-reg_receiver"/>
</dbReference>
<dbReference type="SMART" id="SM00267">
    <property type="entry name" value="GGDEF"/>
    <property type="match status" value="1"/>
</dbReference>
<name>A0ABU5EGN9_9PROT</name>
<dbReference type="PANTHER" id="PTHR45138:SF9">
    <property type="entry name" value="DIGUANYLATE CYCLASE DGCM-RELATED"/>
    <property type="match status" value="1"/>
</dbReference>
<evidence type="ECO:0000256" key="3">
    <source>
        <dbReference type="PROSITE-ProRule" id="PRU00169"/>
    </source>
</evidence>
<comment type="catalytic activity">
    <reaction evidence="2">
        <text>2 GTP = 3',3'-c-di-GMP + 2 diphosphate</text>
        <dbReference type="Rhea" id="RHEA:24898"/>
        <dbReference type="ChEBI" id="CHEBI:33019"/>
        <dbReference type="ChEBI" id="CHEBI:37565"/>
        <dbReference type="ChEBI" id="CHEBI:58805"/>
        <dbReference type="EC" id="2.7.7.65"/>
    </reaction>
</comment>
<dbReference type="InterPro" id="IPR050469">
    <property type="entry name" value="Diguanylate_Cyclase"/>
</dbReference>
<keyword evidence="7" id="KW-1185">Reference proteome</keyword>
<dbReference type="SUPFAM" id="SSF52172">
    <property type="entry name" value="CheY-like"/>
    <property type="match status" value="2"/>
</dbReference>
<proteinExistence type="predicted"/>
<evidence type="ECO:0000259" key="4">
    <source>
        <dbReference type="PROSITE" id="PS50110"/>
    </source>
</evidence>
<feature type="domain" description="GGDEF" evidence="5">
    <location>
        <begin position="323"/>
        <end position="458"/>
    </location>
</feature>
<dbReference type="Gene3D" id="3.30.70.270">
    <property type="match status" value="1"/>
</dbReference>
<dbReference type="InterPro" id="IPR043128">
    <property type="entry name" value="Rev_trsase/Diguanyl_cyclase"/>
</dbReference>
<dbReference type="EMBL" id="JAXCLW010000011">
    <property type="protein sequence ID" value="MDY0885598.1"/>
    <property type="molecule type" value="Genomic_DNA"/>
</dbReference>
<evidence type="ECO:0000313" key="7">
    <source>
        <dbReference type="Proteomes" id="UP001279642"/>
    </source>
</evidence>